<accession>A0A0N0NKY0</accession>
<sequence>MAQYTPSNSDSVTSRSNSPPQTLTSAMPGPHELAAMREFIDHIAGVLPETGYEKVLQDRARRIQRLRFADEKSKQSRALKDAVGKIQNGASTLSEKVNGLVSGVPDYGHLPVAAPANKGEVISWSTDNNDPHNTWEQQDNIPFGGDDNEDLRNTCPAVLVAAEDIPMQLAAPAPAALVSQTRSCGEFRAVGVAAQDISSMNALHHPSMIRKIIDVSAKGAVFRQMKR</sequence>
<protein>
    <submittedName>
        <fullName evidence="2">Uncharacterized protein</fullName>
    </submittedName>
</protein>
<evidence type="ECO:0000313" key="2">
    <source>
        <dbReference type="EMBL" id="KPI38671.1"/>
    </source>
</evidence>
<dbReference type="VEuPathDB" id="FungiDB:AB675_4316"/>
<gene>
    <name evidence="2" type="ORF">AB675_4316</name>
</gene>
<dbReference type="RefSeq" id="XP_017998634.1">
    <property type="nucleotide sequence ID" value="XM_018144445.1"/>
</dbReference>
<dbReference type="EMBL" id="LFJN01000018">
    <property type="protein sequence ID" value="KPI38671.1"/>
    <property type="molecule type" value="Genomic_DNA"/>
</dbReference>
<dbReference type="Proteomes" id="UP000038010">
    <property type="component" value="Unassembled WGS sequence"/>
</dbReference>
<name>A0A0N0NKY0_9EURO</name>
<proteinExistence type="predicted"/>
<evidence type="ECO:0000256" key="1">
    <source>
        <dbReference type="SAM" id="MobiDB-lite"/>
    </source>
</evidence>
<comment type="caution">
    <text evidence="2">The sequence shown here is derived from an EMBL/GenBank/DDBJ whole genome shotgun (WGS) entry which is preliminary data.</text>
</comment>
<dbReference type="GeneID" id="28736325"/>
<dbReference type="AlphaFoldDB" id="A0A0N0NKY0"/>
<organism evidence="2 3">
    <name type="scientific">Cyphellophora attinorum</name>
    <dbReference type="NCBI Taxonomy" id="1664694"/>
    <lineage>
        <taxon>Eukaryota</taxon>
        <taxon>Fungi</taxon>
        <taxon>Dikarya</taxon>
        <taxon>Ascomycota</taxon>
        <taxon>Pezizomycotina</taxon>
        <taxon>Eurotiomycetes</taxon>
        <taxon>Chaetothyriomycetidae</taxon>
        <taxon>Chaetothyriales</taxon>
        <taxon>Cyphellophoraceae</taxon>
        <taxon>Cyphellophora</taxon>
    </lineage>
</organism>
<feature type="region of interest" description="Disordered" evidence="1">
    <location>
        <begin position="1"/>
        <end position="30"/>
    </location>
</feature>
<reference evidence="2 3" key="1">
    <citation type="submission" date="2015-06" db="EMBL/GenBank/DDBJ databases">
        <title>Draft genome of the ant-associated black yeast Phialophora attae CBS 131958.</title>
        <authorList>
            <person name="Moreno L.F."/>
            <person name="Stielow B.J."/>
            <person name="de Hoog S."/>
            <person name="Vicente V.A."/>
            <person name="Weiss V.A."/>
            <person name="de Vries M."/>
            <person name="Cruz L.M."/>
            <person name="Souza E.M."/>
        </authorList>
    </citation>
    <scope>NUCLEOTIDE SEQUENCE [LARGE SCALE GENOMIC DNA]</scope>
    <source>
        <strain evidence="2 3">CBS 131958</strain>
    </source>
</reference>
<evidence type="ECO:0000313" key="3">
    <source>
        <dbReference type="Proteomes" id="UP000038010"/>
    </source>
</evidence>
<feature type="compositionally biased region" description="Low complexity" evidence="1">
    <location>
        <begin position="1"/>
        <end position="20"/>
    </location>
</feature>
<keyword evidence="3" id="KW-1185">Reference proteome</keyword>